<comment type="caution">
    <text evidence="8">The sequence shown here is derived from an EMBL/GenBank/DDBJ whole genome shotgun (WGS) entry which is preliminary data.</text>
</comment>
<comment type="subcellular location">
    <subcellularLocation>
        <location evidence="1">Membrane</location>
        <topology evidence="1">Multi-pass membrane protein</topology>
    </subcellularLocation>
</comment>
<feature type="transmembrane region" description="Helical" evidence="5">
    <location>
        <begin position="221"/>
        <end position="238"/>
    </location>
</feature>
<dbReference type="Pfam" id="PF01490">
    <property type="entry name" value="Aa_trans"/>
    <property type="match status" value="1"/>
</dbReference>
<feature type="transmembrane region" description="Helical" evidence="5">
    <location>
        <begin position="424"/>
        <end position="447"/>
    </location>
</feature>
<keyword evidence="2 5" id="KW-0812">Transmembrane</keyword>
<gene>
    <name evidence="8" type="ORF">FisN_23Hh190</name>
</gene>
<feature type="transmembrane region" description="Helical" evidence="5">
    <location>
        <begin position="316"/>
        <end position="339"/>
    </location>
</feature>
<dbReference type="PANTHER" id="PTHR22950:SF652">
    <property type="entry name" value="TRANSMEMBRANE AMINO ACID TRANSPORTER FAMILY PROTEIN"/>
    <property type="match status" value="1"/>
</dbReference>
<accession>A0A1Z5JW82</accession>
<evidence type="ECO:0000256" key="2">
    <source>
        <dbReference type="ARBA" id="ARBA00022692"/>
    </source>
</evidence>
<dbReference type="GO" id="GO:0016020">
    <property type="term" value="C:membrane"/>
    <property type="evidence" value="ECO:0007669"/>
    <property type="project" value="UniProtKB-SubCell"/>
</dbReference>
<evidence type="ECO:0000256" key="6">
    <source>
        <dbReference type="SAM" id="SignalP"/>
    </source>
</evidence>
<name>A0A1Z5JW82_FISSO</name>
<keyword evidence="6" id="KW-0732">Signal</keyword>
<protein>
    <recommendedName>
        <fullName evidence="7">Amino acid transporter transmembrane domain-containing protein</fullName>
    </recommendedName>
</protein>
<evidence type="ECO:0000259" key="7">
    <source>
        <dbReference type="Pfam" id="PF01490"/>
    </source>
</evidence>
<dbReference type="EMBL" id="BDSP01000127">
    <property type="protein sequence ID" value="GAX18297.1"/>
    <property type="molecule type" value="Genomic_DNA"/>
</dbReference>
<feature type="domain" description="Amino acid transporter transmembrane" evidence="7">
    <location>
        <begin position="62"/>
        <end position="487"/>
    </location>
</feature>
<sequence>MRFINSLLLTACLLLNVQAHRPIASSVVVELRGGFNKTVKKAPIVKAKITANNHHHEEHLMSAPVAIANVLADLCPHGMLPIAYGMAAGGGTGPVLATLILLVFGFLSWYSLVTWARAADATLCREKPVVMAESLSEVWERTVGPQTKFIPDLGCVALTLGCLLFYSAFLGDIFGSLVSGLPSLPPILRKRWTVLLLLHAVPVLPLCLAEDLSSLQYSSMTGLLGIIYTVFFVGKRLVDGSYAAGGKFYSLMPNHLHPSGQGTGVLGLVSELKPFQAKRGLLVLMNMCCVAYACHYNSVKYFMELKNRTVSNLQKVMAFGLGGTALVFFCMMILGYATFGSNSQALLLNHYHGSQDVMATTARAFTGLAIISGYALMFAGLKAALFSLLKEKRPQQQKAWSVSLLTIIATAACFVTEAELATVIGIVGSVFGSVVIYMFPAIVNFKLLNMKDKKGKNIVQPLFSGELAFNKLMVVFGIIFAILGTWISLAEGGGHH</sequence>
<feature type="transmembrane region" description="Helical" evidence="5">
    <location>
        <begin position="364"/>
        <end position="388"/>
    </location>
</feature>
<dbReference type="PANTHER" id="PTHR22950">
    <property type="entry name" value="AMINO ACID TRANSPORTER"/>
    <property type="match status" value="1"/>
</dbReference>
<evidence type="ECO:0000313" key="8">
    <source>
        <dbReference type="EMBL" id="GAX18297.1"/>
    </source>
</evidence>
<dbReference type="Proteomes" id="UP000198406">
    <property type="component" value="Unassembled WGS sequence"/>
</dbReference>
<feature type="transmembrane region" description="Helical" evidence="5">
    <location>
        <begin position="149"/>
        <end position="171"/>
    </location>
</feature>
<feature type="transmembrane region" description="Helical" evidence="5">
    <location>
        <begin position="468"/>
        <end position="489"/>
    </location>
</feature>
<evidence type="ECO:0000256" key="4">
    <source>
        <dbReference type="ARBA" id="ARBA00023136"/>
    </source>
</evidence>
<feature type="chain" id="PRO_5011966964" description="Amino acid transporter transmembrane domain-containing protein" evidence="6">
    <location>
        <begin position="20"/>
        <end position="496"/>
    </location>
</feature>
<dbReference type="InterPro" id="IPR013057">
    <property type="entry name" value="AA_transpt_TM"/>
</dbReference>
<keyword evidence="4 5" id="KW-0472">Membrane</keyword>
<keyword evidence="3 5" id="KW-1133">Transmembrane helix</keyword>
<evidence type="ECO:0000256" key="5">
    <source>
        <dbReference type="SAM" id="Phobius"/>
    </source>
</evidence>
<dbReference type="GO" id="GO:0015179">
    <property type="term" value="F:L-amino acid transmembrane transporter activity"/>
    <property type="evidence" value="ECO:0007669"/>
    <property type="project" value="TreeGrafter"/>
</dbReference>
<organism evidence="8 9">
    <name type="scientific">Fistulifera solaris</name>
    <name type="common">Oleaginous diatom</name>
    <dbReference type="NCBI Taxonomy" id="1519565"/>
    <lineage>
        <taxon>Eukaryota</taxon>
        <taxon>Sar</taxon>
        <taxon>Stramenopiles</taxon>
        <taxon>Ochrophyta</taxon>
        <taxon>Bacillariophyta</taxon>
        <taxon>Bacillariophyceae</taxon>
        <taxon>Bacillariophycidae</taxon>
        <taxon>Naviculales</taxon>
        <taxon>Naviculaceae</taxon>
        <taxon>Fistulifera</taxon>
    </lineage>
</organism>
<reference evidence="8 9" key="1">
    <citation type="journal article" date="2015" name="Plant Cell">
        <title>Oil accumulation by the oleaginous diatom Fistulifera solaris as revealed by the genome and transcriptome.</title>
        <authorList>
            <person name="Tanaka T."/>
            <person name="Maeda Y."/>
            <person name="Veluchamy A."/>
            <person name="Tanaka M."/>
            <person name="Abida H."/>
            <person name="Marechal E."/>
            <person name="Bowler C."/>
            <person name="Muto M."/>
            <person name="Sunaga Y."/>
            <person name="Tanaka M."/>
            <person name="Yoshino T."/>
            <person name="Taniguchi T."/>
            <person name="Fukuda Y."/>
            <person name="Nemoto M."/>
            <person name="Matsumoto M."/>
            <person name="Wong P.S."/>
            <person name="Aburatani S."/>
            <person name="Fujibuchi W."/>
        </authorList>
    </citation>
    <scope>NUCLEOTIDE SEQUENCE [LARGE SCALE GENOMIC DNA]</scope>
    <source>
        <strain evidence="8 9">JPCC DA0580</strain>
    </source>
</reference>
<proteinExistence type="predicted"/>
<dbReference type="OrthoDB" id="28208at2759"/>
<dbReference type="InParanoid" id="A0A1Z5JW82"/>
<feature type="transmembrane region" description="Helical" evidence="5">
    <location>
        <begin position="82"/>
        <end position="107"/>
    </location>
</feature>
<evidence type="ECO:0000256" key="3">
    <source>
        <dbReference type="ARBA" id="ARBA00022989"/>
    </source>
</evidence>
<feature type="signal peptide" evidence="6">
    <location>
        <begin position="1"/>
        <end position="19"/>
    </location>
</feature>
<dbReference type="AlphaFoldDB" id="A0A1Z5JW82"/>
<evidence type="ECO:0000256" key="1">
    <source>
        <dbReference type="ARBA" id="ARBA00004141"/>
    </source>
</evidence>
<evidence type="ECO:0000313" key="9">
    <source>
        <dbReference type="Proteomes" id="UP000198406"/>
    </source>
</evidence>
<feature type="transmembrane region" description="Helical" evidence="5">
    <location>
        <begin position="400"/>
        <end position="418"/>
    </location>
</feature>
<keyword evidence="9" id="KW-1185">Reference proteome</keyword>